<organism evidence="2 3">
    <name type="scientific">Roridomyces roridus</name>
    <dbReference type="NCBI Taxonomy" id="1738132"/>
    <lineage>
        <taxon>Eukaryota</taxon>
        <taxon>Fungi</taxon>
        <taxon>Dikarya</taxon>
        <taxon>Basidiomycota</taxon>
        <taxon>Agaricomycotina</taxon>
        <taxon>Agaricomycetes</taxon>
        <taxon>Agaricomycetidae</taxon>
        <taxon>Agaricales</taxon>
        <taxon>Marasmiineae</taxon>
        <taxon>Mycenaceae</taxon>
        <taxon>Roridomyces</taxon>
    </lineage>
</organism>
<dbReference type="SUPFAM" id="SSF81383">
    <property type="entry name" value="F-box domain"/>
    <property type="match status" value="1"/>
</dbReference>
<dbReference type="Gene3D" id="1.20.1280.50">
    <property type="match status" value="1"/>
</dbReference>
<evidence type="ECO:0000313" key="2">
    <source>
        <dbReference type="EMBL" id="KAJ7606228.1"/>
    </source>
</evidence>
<evidence type="ECO:0000256" key="1">
    <source>
        <dbReference type="SAM" id="MobiDB-lite"/>
    </source>
</evidence>
<gene>
    <name evidence="2" type="ORF">FB45DRAFT_1012035</name>
</gene>
<dbReference type="AlphaFoldDB" id="A0AAD7F727"/>
<accession>A0AAD7F727</accession>
<proteinExistence type="predicted"/>
<dbReference type="InterPro" id="IPR036047">
    <property type="entry name" value="F-box-like_dom_sf"/>
</dbReference>
<evidence type="ECO:0000313" key="3">
    <source>
        <dbReference type="Proteomes" id="UP001221142"/>
    </source>
</evidence>
<dbReference type="Proteomes" id="UP001221142">
    <property type="component" value="Unassembled WGS sequence"/>
</dbReference>
<evidence type="ECO:0008006" key="4">
    <source>
        <dbReference type="Google" id="ProtNLM"/>
    </source>
</evidence>
<dbReference type="EMBL" id="JARKIF010000061">
    <property type="protein sequence ID" value="KAJ7606228.1"/>
    <property type="molecule type" value="Genomic_DNA"/>
</dbReference>
<keyword evidence="3" id="KW-1185">Reference proteome</keyword>
<feature type="region of interest" description="Disordered" evidence="1">
    <location>
        <begin position="1"/>
        <end position="22"/>
    </location>
</feature>
<sequence>MSHGTDTAVPTTPNPSESSPVTRVPPELLYEIFERVPPWPRLIGLDTVDHAPWRLGHICKSWREIALACPTIWNTLTIIHGEGSEESFPRTMVETQLARTSLGAPLHIHFKWCREEGKPVVPLEENSVWDLFLPLSDRWESLRIQCPNTATGRVLLDLLKATKCRLSQLAHLEFLVDNGQLSDNGWDAFATAPRLSEVFLTDILYERYSPGFPIPWAQIKHYRGVPSGAEQLDILQKTPKLVECTIGYDDSDLTHGTTMVVLPLLRRLSVEGASILDHITAPALQLLLADQVGALTPSTNLLSFVRRSSCRLTTLSLAGGLFLGGLIPLLQACPALEILLLDGRAAPDFPHTASSFFTAMHQSESICPNLRSFTLGWRKTRPAAPAEPNPWSPLFRMIESRSGRLLSVTLFTSHRSTQSIPPGLNDGIEALRARESGLDIRYVDVRTGQDIDDGLRP</sequence>
<feature type="compositionally biased region" description="Polar residues" evidence="1">
    <location>
        <begin position="1"/>
        <end position="21"/>
    </location>
</feature>
<protein>
    <recommendedName>
        <fullName evidence="4">F-box domain-containing protein</fullName>
    </recommendedName>
</protein>
<reference evidence="2" key="1">
    <citation type="submission" date="2023-03" db="EMBL/GenBank/DDBJ databases">
        <title>Massive genome expansion in bonnet fungi (Mycena s.s.) driven by repeated elements and novel gene families across ecological guilds.</title>
        <authorList>
            <consortium name="Lawrence Berkeley National Laboratory"/>
            <person name="Harder C.B."/>
            <person name="Miyauchi S."/>
            <person name="Viragh M."/>
            <person name="Kuo A."/>
            <person name="Thoen E."/>
            <person name="Andreopoulos B."/>
            <person name="Lu D."/>
            <person name="Skrede I."/>
            <person name="Drula E."/>
            <person name="Henrissat B."/>
            <person name="Morin E."/>
            <person name="Kohler A."/>
            <person name="Barry K."/>
            <person name="LaButti K."/>
            <person name="Morin E."/>
            <person name="Salamov A."/>
            <person name="Lipzen A."/>
            <person name="Mereny Z."/>
            <person name="Hegedus B."/>
            <person name="Baldrian P."/>
            <person name="Stursova M."/>
            <person name="Weitz H."/>
            <person name="Taylor A."/>
            <person name="Grigoriev I.V."/>
            <person name="Nagy L.G."/>
            <person name="Martin F."/>
            <person name="Kauserud H."/>
        </authorList>
    </citation>
    <scope>NUCLEOTIDE SEQUENCE</scope>
    <source>
        <strain evidence="2">9284</strain>
    </source>
</reference>
<name>A0AAD7F727_9AGAR</name>
<comment type="caution">
    <text evidence="2">The sequence shown here is derived from an EMBL/GenBank/DDBJ whole genome shotgun (WGS) entry which is preliminary data.</text>
</comment>